<comment type="subunit">
    <text evidence="1">Component of the NuA4 histone acetyltransferase complex.</text>
</comment>
<evidence type="ECO:0000313" key="4">
    <source>
        <dbReference type="Proteomes" id="UP001166286"/>
    </source>
</evidence>
<dbReference type="InterPro" id="IPR029068">
    <property type="entry name" value="Glyas_Bleomycin-R_OHBP_Dase"/>
</dbReference>
<comment type="caution">
    <text evidence="3">The sequence shown here is derived from an EMBL/GenBank/DDBJ whole genome shotgun (WGS) entry which is preliminary data.</text>
</comment>
<evidence type="ECO:0000256" key="2">
    <source>
        <dbReference type="SAM" id="MobiDB-lite"/>
    </source>
</evidence>
<evidence type="ECO:0000313" key="3">
    <source>
        <dbReference type="EMBL" id="KAK0517563.1"/>
    </source>
</evidence>
<gene>
    <name evidence="3" type="ORF">JMJ35_000718</name>
</gene>
<name>A0AA39R9Z7_9LECA</name>
<dbReference type="Proteomes" id="UP001166286">
    <property type="component" value="Unassembled WGS sequence"/>
</dbReference>
<dbReference type="InterPro" id="IPR016197">
    <property type="entry name" value="Chromo-like_dom_sf"/>
</dbReference>
<dbReference type="EMBL" id="JAFEKC020000001">
    <property type="protein sequence ID" value="KAK0517563.1"/>
    <property type="molecule type" value="Genomic_DNA"/>
</dbReference>
<dbReference type="AlphaFoldDB" id="A0AA39R9Z7"/>
<feature type="compositionally biased region" description="Low complexity" evidence="2">
    <location>
        <begin position="176"/>
        <end position="189"/>
    </location>
</feature>
<feature type="compositionally biased region" description="Basic residues" evidence="2">
    <location>
        <begin position="190"/>
        <end position="201"/>
    </location>
</feature>
<dbReference type="Gene3D" id="3.10.180.10">
    <property type="entry name" value="2,3-Dihydroxybiphenyl 1,2-Dioxygenase, domain 1"/>
    <property type="match status" value="1"/>
</dbReference>
<dbReference type="CDD" id="cd00024">
    <property type="entry name" value="CD_CSD"/>
    <property type="match status" value="1"/>
</dbReference>
<feature type="region of interest" description="Disordered" evidence="2">
    <location>
        <begin position="134"/>
        <end position="201"/>
    </location>
</feature>
<evidence type="ECO:0000256" key="1">
    <source>
        <dbReference type="ARBA" id="ARBA00011353"/>
    </source>
</evidence>
<reference evidence="3" key="1">
    <citation type="submission" date="2023-03" db="EMBL/GenBank/DDBJ databases">
        <title>Complete genome of Cladonia borealis.</title>
        <authorList>
            <person name="Park H."/>
        </authorList>
    </citation>
    <scope>NUCLEOTIDE SEQUENCE</scope>
    <source>
        <strain evidence="3">ANT050790</strain>
    </source>
</reference>
<keyword evidence="4" id="KW-1185">Reference proteome</keyword>
<proteinExistence type="predicted"/>
<organism evidence="3 4">
    <name type="scientific">Cladonia borealis</name>
    <dbReference type="NCBI Taxonomy" id="184061"/>
    <lineage>
        <taxon>Eukaryota</taxon>
        <taxon>Fungi</taxon>
        <taxon>Dikarya</taxon>
        <taxon>Ascomycota</taxon>
        <taxon>Pezizomycotina</taxon>
        <taxon>Lecanoromycetes</taxon>
        <taxon>OSLEUM clade</taxon>
        <taxon>Lecanoromycetidae</taxon>
        <taxon>Lecanorales</taxon>
        <taxon>Lecanorineae</taxon>
        <taxon>Cladoniaceae</taxon>
        <taxon>Cladonia</taxon>
    </lineage>
</organism>
<protein>
    <submittedName>
        <fullName evidence="3">Uncharacterized protein</fullName>
    </submittedName>
</protein>
<sequence>MWPLRVRASEMIESEPADLGQIFRTQAAAESIGDNRMGFEYIAYRGLETGSRAIASHVISNNGTTFVLIAPIRPRDYDDDLMTNEEIMAVSTIESKPLWEGYEPQHYDWRTIEALFNATDLVKEYEERLRPVAPVPTTPFAEQPRRCPGRRKKDLRPPAAPLAAPNTAPAAPPTAPSAALSAAGGTASAPRRRGRPRKQAN</sequence>
<accession>A0AA39R9Z7</accession>
<dbReference type="SUPFAM" id="SSF54160">
    <property type="entry name" value="Chromo domain-like"/>
    <property type="match status" value="1"/>
</dbReference>